<name>A0ABN8H9W7_9BACL</name>
<dbReference type="EMBL" id="CAKMMF010000052">
    <property type="protein sequence ID" value="CAH1225468.1"/>
    <property type="molecule type" value="Genomic_DNA"/>
</dbReference>
<comment type="caution">
    <text evidence="1">The sequence shown here is derived from an EMBL/GenBank/DDBJ whole genome shotgun (WGS) entry which is preliminary data.</text>
</comment>
<protein>
    <submittedName>
        <fullName evidence="1">Uncharacterized protein</fullName>
    </submittedName>
</protein>
<evidence type="ECO:0000313" key="1">
    <source>
        <dbReference type="EMBL" id="CAH1225468.1"/>
    </source>
</evidence>
<dbReference type="Proteomes" id="UP000838686">
    <property type="component" value="Unassembled WGS sequence"/>
</dbReference>
<gene>
    <name evidence="1" type="ORF">PAECIP111893_05261</name>
</gene>
<sequence length="101" mass="11563">MLNRIIYGIQATGPTAKISIPPFNEDNRLDETEIRYLQLLKGELTRISQAMRNEETRQVRADISIEELNEILKPIIYDPDVISFHRKVQEGGSQLTPAVLE</sequence>
<evidence type="ECO:0000313" key="2">
    <source>
        <dbReference type="Proteomes" id="UP000838686"/>
    </source>
</evidence>
<accession>A0ABN8H9W7</accession>
<keyword evidence="2" id="KW-1185">Reference proteome</keyword>
<dbReference type="RefSeq" id="WP_236347476.1">
    <property type="nucleotide sequence ID" value="NZ_CAKMMF010000052.1"/>
</dbReference>
<organism evidence="1 2">
    <name type="scientific">Paenibacillus plantiphilus</name>
    <dbReference type="NCBI Taxonomy" id="2905650"/>
    <lineage>
        <taxon>Bacteria</taxon>
        <taxon>Bacillati</taxon>
        <taxon>Bacillota</taxon>
        <taxon>Bacilli</taxon>
        <taxon>Bacillales</taxon>
        <taxon>Paenibacillaceae</taxon>
        <taxon>Paenibacillus</taxon>
    </lineage>
</organism>
<reference evidence="1" key="1">
    <citation type="submission" date="2022-01" db="EMBL/GenBank/DDBJ databases">
        <authorList>
            <person name="Criscuolo A."/>
        </authorList>
    </citation>
    <scope>NUCLEOTIDE SEQUENCE</scope>
    <source>
        <strain evidence="1">CIP111893</strain>
    </source>
</reference>
<proteinExistence type="predicted"/>